<dbReference type="EMBL" id="JAVRQU010000006">
    <property type="protein sequence ID" value="KAK5702018.1"/>
    <property type="molecule type" value="Genomic_DNA"/>
</dbReference>
<feature type="compositionally biased region" description="Basic and acidic residues" evidence="7">
    <location>
        <begin position="9"/>
        <end position="20"/>
    </location>
</feature>
<keyword evidence="3 6" id="KW-0378">Hydrolase</keyword>
<feature type="compositionally biased region" description="Polar residues" evidence="7">
    <location>
        <begin position="750"/>
        <end position="761"/>
    </location>
</feature>
<dbReference type="PROSITE" id="PS50203">
    <property type="entry name" value="CALPAIN_CAT"/>
    <property type="match status" value="1"/>
</dbReference>
<evidence type="ECO:0000256" key="3">
    <source>
        <dbReference type="ARBA" id="ARBA00022801"/>
    </source>
</evidence>
<dbReference type="InterPro" id="IPR000169">
    <property type="entry name" value="Pept_cys_AS"/>
</dbReference>
<dbReference type="Proteomes" id="UP001310594">
    <property type="component" value="Unassembled WGS sequence"/>
</dbReference>
<proteinExistence type="inferred from homology"/>
<accession>A0AAN7VU13</accession>
<protein>
    <recommendedName>
        <fullName evidence="8">Calpain catalytic domain-containing protein</fullName>
    </recommendedName>
</protein>
<comment type="similarity">
    <text evidence="1">Belongs to the peptidase C2 family.</text>
</comment>
<name>A0AAN7VU13_9PEZI</name>
<feature type="active site" evidence="5 6">
    <location>
        <position position="188"/>
    </location>
</feature>
<dbReference type="SUPFAM" id="SSF49758">
    <property type="entry name" value="Calpain large subunit, middle domain (domain III)"/>
    <property type="match status" value="1"/>
</dbReference>
<sequence length="976" mass="110825">MPPSSVSGSERRTNIRRDSDVNINKDAPFERPRMGPPPLQPRPKKFPQQIVDEFWSNFNSKFPGKITTVLPDKFYAKRIAQRPDADEGSHNAVDSYEEASKICRQKVDKIVSECRRLNQKYRDPHFDVEDDFYQNAYQECLHGLIEKKNEPKLVPKSVKRVGDIFEKPQFFIKGATANDVRQGRNGDCWLLAALGTVSNCQGLIEKVCVHSDPVVGVYGFVFQRDGAWISEVVDDKLYLINEDWYDRNDRNDPNGGINNWMQVQDRKDVEKEYKKRFQTGSKALYFAQCSDPNETWLPLLEKAFAKAHGDYLAVEGGFVGEAIEDLTGGVTSEMHGTDILDRDAFWTNELLQVNKLFLFGCGQSRGFDEDRNGIQHRHAYSVMEAREVDGLRLVKLRNPWGNTEWTGAWSDGSEEWTAEWLQKLGHKFGNDGVFWISYDDMLNVYQHFDRTRLFNDQWRITQQWVSLQVPWSTDYHDTHFLINVAKPGDVVIVLSQLDDRYYRGLEGPYNFKLHFRVHKQGETDYLVRSPFSYNMRRSISTEVYLDPGTYMVMVKIEATRVPFKMTTEDVVRLAATRNRRAKLLNIGLSHDLAYAKVQLKEHDEMIESQEKKARKSKRREDAKAAKEMGRKLRERDRALRKKTREKLEAKRKAHYAEQPAETLDEDIGRARPADDAAGEADSVIEANGPAVPPAEQETQVMDGAEASSPDVVHDAGREATTLPEQVSTAPGSEGNTTATQETVHPHELSNGASRVQDSLSPQPEGDEEARTIPPPTQEALNADIRAQQNDLPIRGPPPPRPFSPSSRRPTEFGDPYTDGPEDWQQGPFDRRRRSDMPPSGGRNPPYRQATFATEHRERERDDFDSRDLSWDSELDAPTDSDEEHVQLARTNPFLNPPPPSNGPPLLLDEPEDAEFASEPWNAVCVVGLRVYAKVDNDISVEVVRASMAEETQGAGVVRALDRDDPAVDHTEQGASI</sequence>
<dbReference type="SUPFAM" id="SSF54001">
    <property type="entry name" value="Cysteine proteinases"/>
    <property type="match status" value="1"/>
</dbReference>
<dbReference type="InterPro" id="IPR036213">
    <property type="entry name" value="Calpain_III_sf"/>
</dbReference>
<feature type="active site" evidence="5 6">
    <location>
        <position position="378"/>
    </location>
</feature>
<feature type="compositionally biased region" description="Basic and acidic residues" evidence="7">
    <location>
        <begin position="853"/>
        <end position="869"/>
    </location>
</feature>
<keyword evidence="2 6" id="KW-0645">Protease</keyword>
<dbReference type="Gene3D" id="3.90.70.10">
    <property type="entry name" value="Cysteine proteinases"/>
    <property type="match status" value="1"/>
</dbReference>
<feature type="compositionally biased region" description="Polar residues" evidence="7">
    <location>
        <begin position="722"/>
        <end position="742"/>
    </location>
</feature>
<dbReference type="SMART" id="SM00230">
    <property type="entry name" value="CysPc"/>
    <property type="match status" value="1"/>
</dbReference>
<feature type="active site" evidence="5 6">
    <location>
        <position position="398"/>
    </location>
</feature>
<evidence type="ECO:0000256" key="1">
    <source>
        <dbReference type="ARBA" id="ARBA00007623"/>
    </source>
</evidence>
<dbReference type="PRINTS" id="PR00704">
    <property type="entry name" value="CALPAIN"/>
</dbReference>
<dbReference type="PANTHER" id="PTHR10183">
    <property type="entry name" value="CALPAIN"/>
    <property type="match status" value="1"/>
</dbReference>
<organism evidence="9 10">
    <name type="scientific">Elasticomyces elasticus</name>
    <dbReference type="NCBI Taxonomy" id="574655"/>
    <lineage>
        <taxon>Eukaryota</taxon>
        <taxon>Fungi</taxon>
        <taxon>Dikarya</taxon>
        <taxon>Ascomycota</taxon>
        <taxon>Pezizomycotina</taxon>
        <taxon>Dothideomycetes</taxon>
        <taxon>Dothideomycetidae</taxon>
        <taxon>Mycosphaerellales</taxon>
        <taxon>Teratosphaeriaceae</taxon>
        <taxon>Elasticomyces</taxon>
    </lineage>
</organism>
<evidence type="ECO:0000256" key="5">
    <source>
        <dbReference type="PIRSR" id="PIRSR622684-1"/>
    </source>
</evidence>
<dbReference type="InterPro" id="IPR022684">
    <property type="entry name" value="Calpain_cysteine_protease"/>
</dbReference>
<dbReference type="PANTHER" id="PTHR10183:SF379">
    <property type="entry name" value="CALPAIN-5"/>
    <property type="match status" value="1"/>
</dbReference>
<evidence type="ECO:0000313" key="10">
    <source>
        <dbReference type="Proteomes" id="UP001310594"/>
    </source>
</evidence>
<evidence type="ECO:0000256" key="4">
    <source>
        <dbReference type="ARBA" id="ARBA00022807"/>
    </source>
</evidence>
<evidence type="ECO:0000256" key="6">
    <source>
        <dbReference type="PROSITE-ProRule" id="PRU00239"/>
    </source>
</evidence>
<dbReference type="Pfam" id="PF00648">
    <property type="entry name" value="Peptidase_C2"/>
    <property type="match status" value="2"/>
</dbReference>
<evidence type="ECO:0000256" key="7">
    <source>
        <dbReference type="SAM" id="MobiDB-lite"/>
    </source>
</evidence>
<reference evidence="9" key="1">
    <citation type="submission" date="2023-08" db="EMBL/GenBank/DDBJ databases">
        <title>Black Yeasts Isolated from many extreme environments.</title>
        <authorList>
            <person name="Coleine C."/>
            <person name="Stajich J.E."/>
            <person name="Selbmann L."/>
        </authorList>
    </citation>
    <scope>NUCLEOTIDE SEQUENCE</scope>
    <source>
        <strain evidence="9">CCFEE 5810</strain>
    </source>
</reference>
<gene>
    <name evidence="9" type="ORF">LTR97_004836</name>
</gene>
<feature type="region of interest" description="Disordered" evidence="7">
    <location>
        <begin position="1"/>
        <end position="45"/>
    </location>
</feature>
<dbReference type="PROSITE" id="PS00139">
    <property type="entry name" value="THIOL_PROTEASE_CYS"/>
    <property type="match status" value="1"/>
</dbReference>
<keyword evidence="4 6" id="KW-0788">Thiol protease</keyword>
<evidence type="ECO:0000256" key="2">
    <source>
        <dbReference type="ARBA" id="ARBA00022670"/>
    </source>
</evidence>
<evidence type="ECO:0000313" key="9">
    <source>
        <dbReference type="EMBL" id="KAK5702018.1"/>
    </source>
</evidence>
<comment type="caution">
    <text evidence="9">The sequence shown here is derived from an EMBL/GenBank/DDBJ whole genome shotgun (WGS) entry which is preliminary data.</text>
</comment>
<dbReference type="AlphaFoldDB" id="A0AAN7VU13"/>
<dbReference type="InterPro" id="IPR038765">
    <property type="entry name" value="Papain-like_cys_pep_sf"/>
</dbReference>
<feature type="region of interest" description="Disordered" evidence="7">
    <location>
        <begin position="606"/>
        <end position="909"/>
    </location>
</feature>
<dbReference type="GO" id="GO:0004198">
    <property type="term" value="F:calcium-dependent cysteine-type endopeptidase activity"/>
    <property type="evidence" value="ECO:0007669"/>
    <property type="project" value="InterPro"/>
</dbReference>
<dbReference type="GO" id="GO:0006508">
    <property type="term" value="P:proteolysis"/>
    <property type="evidence" value="ECO:0007669"/>
    <property type="project" value="UniProtKB-KW"/>
</dbReference>
<evidence type="ECO:0000259" key="8">
    <source>
        <dbReference type="PROSITE" id="PS50203"/>
    </source>
</evidence>
<feature type="domain" description="Calpain catalytic" evidence="8">
    <location>
        <begin position="159"/>
        <end position="454"/>
    </location>
</feature>
<feature type="compositionally biased region" description="Acidic residues" evidence="7">
    <location>
        <begin position="870"/>
        <end position="882"/>
    </location>
</feature>
<feature type="compositionally biased region" description="Basic and acidic residues" evidence="7">
    <location>
        <begin position="618"/>
        <end position="637"/>
    </location>
</feature>
<dbReference type="InterPro" id="IPR001300">
    <property type="entry name" value="Peptidase_C2_calpain_cat"/>
</dbReference>